<dbReference type="Pfam" id="PF13243">
    <property type="entry name" value="SQHop_cyclase_C"/>
    <property type="match status" value="1"/>
</dbReference>
<organism evidence="3 4">
    <name type="scientific">Mariniblastus fucicola</name>
    <dbReference type="NCBI Taxonomy" id="980251"/>
    <lineage>
        <taxon>Bacteria</taxon>
        <taxon>Pseudomonadati</taxon>
        <taxon>Planctomycetota</taxon>
        <taxon>Planctomycetia</taxon>
        <taxon>Pirellulales</taxon>
        <taxon>Pirellulaceae</taxon>
        <taxon>Mariniblastus</taxon>
    </lineage>
</organism>
<feature type="domain" description="Squalene cyclase C-terminal" evidence="2">
    <location>
        <begin position="352"/>
        <end position="444"/>
    </location>
</feature>
<name>A0A5B9P268_9BACT</name>
<dbReference type="InterPro" id="IPR008930">
    <property type="entry name" value="Terpenoid_cyclase/PrenylTrfase"/>
</dbReference>
<dbReference type="RefSeq" id="WP_075084784.1">
    <property type="nucleotide sequence ID" value="NZ_CP042912.1"/>
</dbReference>
<evidence type="ECO:0000313" key="3">
    <source>
        <dbReference type="EMBL" id="QEG20607.1"/>
    </source>
</evidence>
<evidence type="ECO:0000256" key="1">
    <source>
        <dbReference type="SAM" id="Phobius"/>
    </source>
</evidence>
<dbReference type="InterPro" id="IPR032696">
    <property type="entry name" value="SQ_cyclase_C"/>
</dbReference>
<dbReference type="EMBL" id="CP042912">
    <property type="protein sequence ID" value="QEG20607.1"/>
    <property type="molecule type" value="Genomic_DNA"/>
</dbReference>
<evidence type="ECO:0000259" key="2">
    <source>
        <dbReference type="Pfam" id="PF13243"/>
    </source>
</evidence>
<dbReference type="AlphaFoldDB" id="A0A5B9P268"/>
<keyword evidence="1" id="KW-1133">Transmembrane helix</keyword>
<protein>
    <recommendedName>
        <fullName evidence="2">Squalene cyclase C-terminal domain-containing protein</fullName>
    </recommendedName>
</protein>
<gene>
    <name evidence="3" type="ORF">MFFC18_04570</name>
</gene>
<evidence type="ECO:0000313" key="4">
    <source>
        <dbReference type="Proteomes" id="UP000322214"/>
    </source>
</evidence>
<keyword evidence="4" id="KW-1185">Reference proteome</keyword>
<keyword evidence="1" id="KW-0472">Membrane</keyword>
<dbReference type="KEGG" id="mff:MFFC18_04570"/>
<reference evidence="3 4" key="1">
    <citation type="submission" date="2019-08" db="EMBL/GenBank/DDBJ databases">
        <title>Deep-cultivation of Planctomycetes and their phenomic and genomic characterization uncovers novel biology.</title>
        <authorList>
            <person name="Wiegand S."/>
            <person name="Jogler M."/>
            <person name="Boedeker C."/>
            <person name="Pinto D."/>
            <person name="Vollmers J."/>
            <person name="Rivas-Marin E."/>
            <person name="Kohn T."/>
            <person name="Peeters S.H."/>
            <person name="Heuer A."/>
            <person name="Rast P."/>
            <person name="Oberbeckmann S."/>
            <person name="Bunk B."/>
            <person name="Jeske O."/>
            <person name="Meyerdierks A."/>
            <person name="Storesund J.E."/>
            <person name="Kallscheuer N."/>
            <person name="Luecker S."/>
            <person name="Lage O.M."/>
            <person name="Pohl T."/>
            <person name="Merkel B.J."/>
            <person name="Hornburger P."/>
            <person name="Mueller R.-W."/>
            <person name="Bruemmer F."/>
            <person name="Labrenz M."/>
            <person name="Spormann A.M."/>
            <person name="Op den Camp H."/>
            <person name="Overmann J."/>
            <person name="Amann R."/>
            <person name="Jetten M.S.M."/>
            <person name="Mascher T."/>
            <person name="Medema M.H."/>
            <person name="Devos D.P."/>
            <person name="Kaster A.-K."/>
            <person name="Ovreas L."/>
            <person name="Rohde M."/>
            <person name="Galperin M.Y."/>
            <person name="Jogler C."/>
        </authorList>
    </citation>
    <scope>NUCLEOTIDE SEQUENCE [LARGE SCALE GENOMIC DNA]</scope>
    <source>
        <strain evidence="3 4">FC18</strain>
    </source>
</reference>
<dbReference type="OrthoDB" id="238862at2"/>
<dbReference type="STRING" id="980251.GCA_001642875_02358"/>
<sequence length="687" mass="76716">MPPELDNPFSLDAAIAAKLSELPSDEGNLPYGGEIDLSSGGHLQPQAWEIADFHESKPATSLERPLKAVKPLTDFQHFSDLTITGSHSILTRIGPIKFNGNALLCQCPDCKAPMTIRLWLGLADCWRCPASVALDERIVSQIASSFQAKRRELPKPPPTPADFFGRAPLDTVVPRVNTGAPNRVSDFDPDFSDELDRLTQGSGLARVLRRMFRITPAWLISFLLHLIAILILAVIVFGDPVSRFDEAITLSTFIDSADREGGDLRVESPIDTLQDDVAIAAKMERGEEEIRDAVVDAARDALELRVDPQTEMRLPDLSTVKKNITTRAGYVMSFAARDPRVRAEIVEKEGGTNLTEASVARGLRWLASVQNDDGSWSLKNYSRSDRAGNKGDAMGTALALLPFLGAGQTHEFGVYNKTVAGGLRWLLENQKENGDLRGNITSQAGMYAHGQATIVLCEALALTGDRQFFDPVQRAISFIETAQHRQGGWRYRPGQAGDTSVFGWQMMALQSARAAGMDVQIDPKTLTRADQFLDSVASQPRGNEKLLSGAAYAYQPRREATEVMTAEAILCRMYLGWRKEDPRLKSAVQWLVKKHLPSRKDRNLYYWYYGTQLMHHYGGDPWEQWNQRIRTLVIESQNRRGRYPGSWSPDDFEWGEKGGRIYTTSMAVCTLEVYYRHLPLFKQLELE</sequence>
<dbReference type="Gene3D" id="1.50.10.20">
    <property type="match status" value="2"/>
</dbReference>
<dbReference type="Proteomes" id="UP000322214">
    <property type="component" value="Chromosome"/>
</dbReference>
<proteinExistence type="predicted"/>
<feature type="transmembrane region" description="Helical" evidence="1">
    <location>
        <begin position="216"/>
        <end position="238"/>
    </location>
</feature>
<dbReference type="SUPFAM" id="SSF48239">
    <property type="entry name" value="Terpenoid cyclases/Protein prenyltransferases"/>
    <property type="match status" value="1"/>
</dbReference>
<dbReference type="CDD" id="cd00688">
    <property type="entry name" value="ISOPREN_C2_like"/>
    <property type="match status" value="1"/>
</dbReference>
<accession>A0A5B9P268</accession>
<keyword evidence="1" id="KW-0812">Transmembrane</keyword>